<accession>A0A6C0JCH3</accession>
<dbReference type="EMBL" id="MN740369">
    <property type="protein sequence ID" value="QHU03083.1"/>
    <property type="molecule type" value="Genomic_DNA"/>
</dbReference>
<sequence length="96" mass="11117">MNKRYHCVFKNCHCDKYKKDINKKCKTCNHSIVWHSLKEKPPCDGYLSFLSPRSMARKPIYIKTFVITLFEPLVPPLPISSDDDIPYCSGVEVLPV</sequence>
<protein>
    <submittedName>
        <fullName evidence="1">Uncharacterized protein</fullName>
    </submittedName>
</protein>
<reference evidence="1" key="1">
    <citation type="journal article" date="2020" name="Nature">
        <title>Giant virus diversity and host interactions through global metagenomics.</title>
        <authorList>
            <person name="Schulz F."/>
            <person name="Roux S."/>
            <person name="Paez-Espino D."/>
            <person name="Jungbluth S."/>
            <person name="Walsh D.A."/>
            <person name="Denef V.J."/>
            <person name="McMahon K.D."/>
            <person name="Konstantinidis K.T."/>
            <person name="Eloe-Fadrosh E.A."/>
            <person name="Kyrpides N.C."/>
            <person name="Woyke T."/>
        </authorList>
    </citation>
    <scope>NUCLEOTIDE SEQUENCE</scope>
    <source>
        <strain evidence="1">GVMAG-M-3300025890-48</strain>
    </source>
</reference>
<proteinExistence type="predicted"/>
<name>A0A6C0JCH3_9ZZZZ</name>
<evidence type="ECO:0000313" key="1">
    <source>
        <dbReference type="EMBL" id="QHU03083.1"/>
    </source>
</evidence>
<organism evidence="1">
    <name type="scientific">viral metagenome</name>
    <dbReference type="NCBI Taxonomy" id="1070528"/>
    <lineage>
        <taxon>unclassified sequences</taxon>
        <taxon>metagenomes</taxon>
        <taxon>organismal metagenomes</taxon>
    </lineage>
</organism>
<dbReference type="AlphaFoldDB" id="A0A6C0JCH3"/>